<dbReference type="InterPro" id="IPR042099">
    <property type="entry name" value="ANL_N_sf"/>
</dbReference>
<dbReference type="InterPro" id="IPR045851">
    <property type="entry name" value="AMP-bd_C_sf"/>
</dbReference>
<dbReference type="GO" id="GO:0005829">
    <property type="term" value="C:cytosol"/>
    <property type="evidence" value="ECO:0007669"/>
    <property type="project" value="TreeGrafter"/>
</dbReference>
<dbReference type="SUPFAM" id="SSF47336">
    <property type="entry name" value="ACP-like"/>
    <property type="match status" value="1"/>
</dbReference>
<dbReference type="InterPro" id="IPR036736">
    <property type="entry name" value="ACP-like_sf"/>
</dbReference>
<proteinExistence type="predicted"/>
<dbReference type="InterPro" id="IPR000873">
    <property type="entry name" value="AMP-dep_synth/lig_dom"/>
</dbReference>
<accession>A0A5P3VPS6</accession>
<feature type="domain" description="Carrier" evidence="1">
    <location>
        <begin position="832"/>
        <end position="906"/>
    </location>
</feature>
<dbReference type="RefSeq" id="WP_151071915.1">
    <property type="nucleotide sequence ID" value="NZ_CP032519.1"/>
</dbReference>
<dbReference type="GO" id="GO:0043041">
    <property type="term" value="P:amino acid activation for nonribosomal peptide biosynthetic process"/>
    <property type="evidence" value="ECO:0007669"/>
    <property type="project" value="TreeGrafter"/>
</dbReference>
<dbReference type="InterPro" id="IPR020845">
    <property type="entry name" value="AMP-binding_CS"/>
</dbReference>
<dbReference type="AlphaFoldDB" id="A0A5P3VPS6"/>
<dbReference type="PANTHER" id="PTHR45527:SF14">
    <property type="entry name" value="PLIPASTATIN SYNTHASE SUBUNIT B"/>
    <property type="match status" value="1"/>
</dbReference>
<dbReference type="Gene3D" id="1.10.1200.10">
    <property type="entry name" value="ACP-like"/>
    <property type="match status" value="1"/>
</dbReference>
<dbReference type="EMBL" id="CP032519">
    <property type="protein sequence ID" value="QEZ46779.1"/>
    <property type="molecule type" value="Genomic_DNA"/>
</dbReference>
<evidence type="ECO:0000313" key="3">
    <source>
        <dbReference type="Proteomes" id="UP000325743"/>
    </source>
</evidence>
<protein>
    <submittedName>
        <fullName evidence="2">Amino acid adenylation domain-containing protein</fullName>
    </submittedName>
</protein>
<name>A0A5P3VPS6_9BURK</name>
<dbReference type="InterPro" id="IPR010071">
    <property type="entry name" value="AA_adenyl_dom"/>
</dbReference>
<dbReference type="Proteomes" id="UP000325743">
    <property type="component" value="Chromosome 2"/>
</dbReference>
<dbReference type="GO" id="GO:0031177">
    <property type="term" value="F:phosphopantetheine binding"/>
    <property type="evidence" value="ECO:0007669"/>
    <property type="project" value="TreeGrafter"/>
</dbReference>
<evidence type="ECO:0000313" key="2">
    <source>
        <dbReference type="EMBL" id="QEZ46779.1"/>
    </source>
</evidence>
<dbReference type="PANTHER" id="PTHR45527">
    <property type="entry name" value="NONRIBOSOMAL PEPTIDE SYNTHETASE"/>
    <property type="match status" value="1"/>
</dbReference>
<sequence>MRVNRKNEFLNSDKNGVLFAWMDRAWFHEHRRELLELVSTLDGVDEKVSTDVFERVLPFSSDAEAMHTAVRNEARRLIAIGCEDRSRFIFIVCHCDDERSIILMNNGARQADERLLRFFQGAASLARAHDASMLEAVPKQTAITAIVLAARATAQFESVALHRFQVAELSLLSNGLYERFPAIELDVSGKQDVETIIATSQVPPENPGACLTTTQLDAGPILVCTGDTKLLPIYIELKKHGERHVLEYLPDPGAGGLRLLIEERDDGLVNLHARQFGADLISRTDLLHVVSYLQSVDTAAAELRTAFVQTALPTTDRERARASQCELIERFNQVAAMHHDATALVFEKRKITYGALMSQAKVLERRIRSSGGANRYVAVCMHRTPAFIVAIIAALKAGCAYIPIDPATPAKRQAAILEDSQAALMITDAHCIEGAEEDAVNIKIQRLDKASVTDNVADPEGIAYVIYTSGSTGVPKGVAVPHRNVVALVDACRPLFDLRSTDVWSLFHSMAFDFSVWEMWGALLTGARLVIVPYWTSRDPVLFSELVRTEQVTVLSQTPSAFYQFIGQAVATDAQLKIRLVVFGGEKLVKAKLIPWFNLFPESRCRLVNMYGITETTVHVTHETVTRSQALSDRSSVGVALPGWGLGICDKAGLPLPAGLTGEICVYGVGLARAYLNRPDLTASRFDVDPVNGSRRYRSGDRGRLDRNGCLFHYGRIDNQIKLRGFRIELGDIAAQIRLVPDITDAVVLLDEGDGQLGSAVLRAFVTGNNVGAPAVRARLNEQLPDYMRPSSISVVERIPVNNNGKLDGKKLLAEYRQESEQQSFVLDRAIEADAGLEEQYRSVWMDCFGMVVTAQDNFFDLGGNSLIAIKINQRLRALRLPEISLKDIYVHQNIASIANAMAIQEHLEKA</sequence>
<dbReference type="GO" id="GO:0044550">
    <property type="term" value="P:secondary metabolite biosynthetic process"/>
    <property type="evidence" value="ECO:0007669"/>
    <property type="project" value="TreeGrafter"/>
</dbReference>
<dbReference type="InterPro" id="IPR009081">
    <property type="entry name" value="PP-bd_ACP"/>
</dbReference>
<dbReference type="Pfam" id="PF00550">
    <property type="entry name" value="PP-binding"/>
    <property type="match status" value="1"/>
</dbReference>
<dbReference type="PROSITE" id="PS50075">
    <property type="entry name" value="CARRIER"/>
    <property type="match status" value="1"/>
</dbReference>
<dbReference type="Pfam" id="PF00501">
    <property type="entry name" value="AMP-binding"/>
    <property type="match status" value="1"/>
</dbReference>
<reference evidence="2 3" key="1">
    <citation type="submission" date="2018-09" db="EMBL/GenBank/DDBJ databases">
        <title>Complete genome sequence of Cupriavidus oxalaticus T2, a bacterium capable of phenol tolerance and degradation.</title>
        <authorList>
            <person name="Yan J."/>
        </authorList>
    </citation>
    <scope>NUCLEOTIDE SEQUENCE [LARGE SCALE GENOMIC DNA]</scope>
    <source>
        <strain evidence="2 3">T2</strain>
    </source>
</reference>
<evidence type="ECO:0000259" key="1">
    <source>
        <dbReference type="PROSITE" id="PS50075"/>
    </source>
</evidence>
<organism evidence="2 3">
    <name type="scientific">Cupriavidus oxalaticus</name>
    <dbReference type="NCBI Taxonomy" id="96344"/>
    <lineage>
        <taxon>Bacteria</taxon>
        <taxon>Pseudomonadati</taxon>
        <taxon>Pseudomonadota</taxon>
        <taxon>Betaproteobacteria</taxon>
        <taxon>Burkholderiales</taxon>
        <taxon>Burkholderiaceae</taxon>
        <taxon>Cupriavidus</taxon>
    </lineage>
</organism>
<dbReference type="SUPFAM" id="SSF56801">
    <property type="entry name" value="Acetyl-CoA synthetase-like"/>
    <property type="match status" value="1"/>
</dbReference>
<dbReference type="NCBIfam" id="TIGR01733">
    <property type="entry name" value="AA-adenyl-dom"/>
    <property type="match status" value="1"/>
</dbReference>
<dbReference type="Gene3D" id="3.40.50.12780">
    <property type="entry name" value="N-terminal domain of ligase-like"/>
    <property type="match status" value="1"/>
</dbReference>
<dbReference type="PROSITE" id="PS00455">
    <property type="entry name" value="AMP_BINDING"/>
    <property type="match status" value="1"/>
</dbReference>
<gene>
    <name evidence="2" type="ORF">D2917_21510</name>
</gene>
<dbReference type="Gene3D" id="3.30.300.30">
    <property type="match status" value="1"/>
</dbReference>